<accession>A0ACC2N235</accession>
<keyword evidence="2" id="KW-1185">Reference proteome</keyword>
<dbReference type="Proteomes" id="UP001239111">
    <property type="component" value="Chromosome 4"/>
</dbReference>
<name>A0ACC2N235_9HYME</name>
<reference evidence="1" key="1">
    <citation type="submission" date="2023-04" db="EMBL/GenBank/DDBJ databases">
        <title>A chromosome-level genome assembly of the parasitoid wasp Eretmocerus hayati.</title>
        <authorList>
            <person name="Zhong Y."/>
            <person name="Liu S."/>
            <person name="Liu Y."/>
        </authorList>
    </citation>
    <scope>NUCLEOTIDE SEQUENCE</scope>
    <source>
        <strain evidence="1">ZJU_SS_LIU_2023</strain>
    </source>
</reference>
<protein>
    <submittedName>
        <fullName evidence="1">Uncharacterized protein</fullName>
    </submittedName>
</protein>
<organism evidence="1 2">
    <name type="scientific">Eretmocerus hayati</name>
    <dbReference type="NCBI Taxonomy" id="131215"/>
    <lineage>
        <taxon>Eukaryota</taxon>
        <taxon>Metazoa</taxon>
        <taxon>Ecdysozoa</taxon>
        <taxon>Arthropoda</taxon>
        <taxon>Hexapoda</taxon>
        <taxon>Insecta</taxon>
        <taxon>Pterygota</taxon>
        <taxon>Neoptera</taxon>
        <taxon>Endopterygota</taxon>
        <taxon>Hymenoptera</taxon>
        <taxon>Apocrita</taxon>
        <taxon>Proctotrupomorpha</taxon>
        <taxon>Chalcidoidea</taxon>
        <taxon>Aphelinidae</taxon>
        <taxon>Aphelininae</taxon>
        <taxon>Eretmocerus</taxon>
    </lineage>
</organism>
<gene>
    <name evidence="1" type="ORF">QAD02_006753</name>
</gene>
<dbReference type="EMBL" id="CM056744">
    <property type="protein sequence ID" value="KAJ8665091.1"/>
    <property type="molecule type" value="Genomic_DNA"/>
</dbReference>
<evidence type="ECO:0000313" key="1">
    <source>
        <dbReference type="EMBL" id="KAJ8665091.1"/>
    </source>
</evidence>
<comment type="caution">
    <text evidence="1">The sequence shown here is derived from an EMBL/GenBank/DDBJ whole genome shotgun (WGS) entry which is preliminary data.</text>
</comment>
<evidence type="ECO:0000313" key="2">
    <source>
        <dbReference type="Proteomes" id="UP001239111"/>
    </source>
</evidence>
<proteinExistence type="predicted"/>
<sequence>MTDQSTDLIVKLIGKRLCINGFLFIKSHTHNNNETHWVCRRYPTNSCKARAVTLNSASNAKITLLDTLEQLHHNHLPSKKDVDEAELAAEFEKAEDCKSRVIGQICSSSQMYNKIALCATLETEKEMEVDEFFVEPEWKEPIQSVAGRVNCDVGLEAYTQSPNPPKVVGSKLFINGFVYTRCYCYGIEVPKTYWQCRMCKPGSCPATAISSNPDLSQALIVYRGPNESEHSHPPISAELQRAQETEEAAKCHPEKSQSKLVSTAQSDVKSIRAIAHSDSNGNHVDLRLIGKRLFIDGYIYIKQKNGPKVCWICKRSRSTGCNAKAHTSDPRPGTNLILHSVSVHNHPPSELEVEEAELIAKLDLNRAKHENSGVTQIPGWPTKNDAQTSIKHIGRHPNSKIKSATISSSNQPTSSQLKEGTCMPPTTASDDMESPRLIGSRLCIKGYTYLARNYSDNSIYWNCRRYRYQGRECPATAKTSNYRAGRNLIVYKGLKMSKHNHPPSSREVKEAVDIAKFEQKNEKKIQSLLTAESHSSLKSGTLNLQAKRSHSSNLVSEESSHRPHRSVTATTTSYRDDEQQTLSQLKRMGLLTDEGFYREFLTKFLKNPVFDRESVIDALQVIYKSRWSCRLAVEKVIKNRKKVERDLETLRRDPNAAVTAFNNDSPITFYNEEIQTQVDEEQHTENDDPVDLMSDNPTSVLNENAIKSTTVGKTGEAFVGSCIARTEVSTPLTQSSEPQEVKTMASSSTLADVPTTNASSSAPATSPSNQDDKIDLKIKREIILVDLTDDPDPKTVKQESTTGEKASQLDQAGTATIPQGNPPPLAQNLDFHGETSAFAPYGNFYPNQFAMPPGMLHPFYHPAMYPYYGMENPNGSNMANNMQVPWRYNAPNLYNAPNIWNDAAANTQQLFAQFQPHQ</sequence>